<dbReference type="Proteomes" id="UP000058020">
    <property type="component" value="Chromosome"/>
</dbReference>
<name>A0A0M4NJ85_9GAMM</name>
<feature type="transmembrane region" description="Helical" evidence="6">
    <location>
        <begin position="7"/>
        <end position="38"/>
    </location>
</feature>
<dbReference type="RefSeq" id="WP_053951652.1">
    <property type="nucleotide sequence ID" value="NZ_CP010552.1"/>
</dbReference>
<feature type="transmembrane region" description="Helical" evidence="6">
    <location>
        <begin position="209"/>
        <end position="230"/>
    </location>
</feature>
<evidence type="ECO:0000313" key="7">
    <source>
        <dbReference type="EMBL" id="ALE52688.1"/>
    </source>
</evidence>
<dbReference type="PANTHER" id="PTHR43483">
    <property type="entry name" value="MEMBRANE TRANSPORTER PROTEIN HI_0806-RELATED"/>
    <property type="match status" value="1"/>
</dbReference>
<feature type="transmembrane region" description="Helical" evidence="6">
    <location>
        <begin position="175"/>
        <end position="197"/>
    </location>
</feature>
<evidence type="ECO:0000256" key="2">
    <source>
        <dbReference type="ARBA" id="ARBA00009142"/>
    </source>
</evidence>
<dbReference type="EMBL" id="CP010552">
    <property type="protein sequence ID" value="ALE52688.1"/>
    <property type="molecule type" value="Genomic_DNA"/>
</dbReference>
<keyword evidence="4 6" id="KW-1133">Transmembrane helix</keyword>
<keyword evidence="3 6" id="KW-0812">Transmembrane</keyword>
<reference evidence="7 8" key="1">
    <citation type="journal article" date="2015" name="Genome Announc.">
        <title>Genome Sequence of 'Candidatus Thioglobus autotrophica' Strain EF1, a Chemoautotroph from the SUP05 Clade of Marine Gammaproteobacteria.</title>
        <authorList>
            <person name="Shah V."/>
            <person name="Morris R.M."/>
        </authorList>
    </citation>
    <scope>NUCLEOTIDE SEQUENCE [LARGE SCALE GENOMIC DNA]</scope>
    <source>
        <strain evidence="7 8">EF1</strain>
    </source>
</reference>
<dbReference type="Pfam" id="PF01925">
    <property type="entry name" value="TauE"/>
    <property type="match status" value="1"/>
</dbReference>
<feature type="transmembrane region" description="Helical" evidence="6">
    <location>
        <begin position="242"/>
        <end position="259"/>
    </location>
</feature>
<evidence type="ECO:0000256" key="4">
    <source>
        <dbReference type="ARBA" id="ARBA00022989"/>
    </source>
</evidence>
<proteinExistence type="inferred from homology"/>
<accession>A0A0M4NJ85</accession>
<gene>
    <name evidence="7" type="ORF">SP60_05390</name>
</gene>
<keyword evidence="5 6" id="KW-0472">Membrane</keyword>
<organism evidence="7 8">
    <name type="scientific">Candidatus Thioglobus autotrophicus</name>
    <dbReference type="NCBI Taxonomy" id="1705394"/>
    <lineage>
        <taxon>Bacteria</taxon>
        <taxon>Pseudomonadati</taxon>
        <taxon>Pseudomonadota</taxon>
        <taxon>Gammaproteobacteria</taxon>
        <taxon>Candidatus Pseudothioglobaceae</taxon>
        <taxon>Candidatus Thioglobus</taxon>
    </lineage>
</organism>
<feature type="transmembrane region" description="Helical" evidence="6">
    <location>
        <begin position="44"/>
        <end position="63"/>
    </location>
</feature>
<feature type="transmembrane region" description="Helical" evidence="6">
    <location>
        <begin position="108"/>
        <end position="125"/>
    </location>
</feature>
<keyword evidence="8" id="KW-1185">Reference proteome</keyword>
<sequence length="260" mass="27606">MAEIISFLLLGAFSGFIAGLLGVGGGLIIVPALLYLLAGDIDQAILMHSAVATALTAIIFTSLSSVRAHHQHRAIHWHYFKKLTPTILLGAFSGALLTQLMSFDFMRLFFAGFELLVAAILYFGLSSQQHIDHLSGWIWKVVGYTIGLISAIVGIGGGTLTTPFLTYNNVAIKNAIATSAAVGMPIAIAGAFGFLVAGWDVESATNNLGFIHIQALVSIVVMSVIFAPLGAKVAHRTNGQKLKKFFALFLAFLGISVLAF</sequence>
<evidence type="ECO:0000256" key="3">
    <source>
        <dbReference type="ARBA" id="ARBA00022692"/>
    </source>
</evidence>
<comment type="subcellular location">
    <subcellularLocation>
        <location evidence="6">Cell membrane</location>
        <topology evidence="6">Multi-pass membrane protein</topology>
    </subcellularLocation>
    <subcellularLocation>
        <location evidence="1">Membrane</location>
        <topology evidence="1">Multi-pass membrane protein</topology>
    </subcellularLocation>
</comment>
<dbReference type="STRING" id="1705394.SP60_05390"/>
<dbReference type="InterPro" id="IPR002781">
    <property type="entry name" value="TM_pro_TauE-like"/>
</dbReference>
<dbReference type="AlphaFoldDB" id="A0A0M4NJ85"/>
<protein>
    <recommendedName>
        <fullName evidence="6">Probable membrane transporter protein</fullName>
    </recommendedName>
</protein>
<feature type="transmembrane region" description="Helical" evidence="6">
    <location>
        <begin position="137"/>
        <end position="155"/>
    </location>
</feature>
<dbReference type="OrthoDB" id="457670at2"/>
<dbReference type="PATRIC" id="fig|1705394.5.peg.1077"/>
<evidence type="ECO:0000256" key="6">
    <source>
        <dbReference type="RuleBase" id="RU363041"/>
    </source>
</evidence>
<keyword evidence="6" id="KW-1003">Cell membrane</keyword>
<evidence type="ECO:0000313" key="8">
    <source>
        <dbReference type="Proteomes" id="UP000058020"/>
    </source>
</evidence>
<feature type="transmembrane region" description="Helical" evidence="6">
    <location>
        <begin position="83"/>
        <end position="102"/>
    </location>
</feature>
<comment type="similarity">
    <text evidence="2 6">Belongs to the 4-toluene sulfonate uptake permease (TSUP) (TC 2.A.102) family.</text>
</comment>
<evidence type="ECO:0000256" key="5">
    <source>
        <dbReference type="ARBA" id="ARBA00023136"/>
    </source>
</evidence>
<dbReference type="GO" id="GO:0005886">
    <property type="term" value="C:plasma membrane"/>
    <property type="evidence" value="ECO:0007669"/>
    <property type="project" value="UniProtKB-SubCell"/>
</dbReference>
<evidence type="ECO:0000256" key="1">
    <source>
        <dbReference type="ARBA" id="ARBA00004141"/>
    </source>
</evidence>
<dbReference type="PANTHER" id="PTHR43483:SF3">
    <property type="entry name" value="MEMBRANE TRANSPORTER PROTEIN HI_0806-RELATED"/>
    <property type="match status" value="1"/>
</dbReference>
<dbReference type="KEGG" id="tho:SP60_05390"/>